<evidence type="ECO:0000256" key="1">
    <source>
        <dbReference type="SAM" id="SignalP"/>
    </source>
</evidence>
<keyword evidence="3" id="KW-1185">Reference proteome</keyword>
<dbReference type="EMBL" id="NSJV01000281">
    <property type="protein sequence ID" value="PAU48178.1"/>
    <property type="molecule type" value="Genomic_DNA"/>
</dbReference>
<evidence type="ECO:0008006" key="4">
    <source>
        <dbReference type="Google" id="ProtNLM"/>
    </source>
</evidence>
<dbReference type="RefSeq" id="WP_095581419.1">
    <property type="nucleotide sequence ID" value="NZ_JAJQQQ010000016.1"/>
</dbReference>
<sequence>MTTTRRVLTALAATALLTVGAAALAAPAQADVHVNILGGIAIVDTNGTIDVGAGGATILSVPNVLNPLL</sequence>
<evidence type="ECO:0000313" key="2">
    <source>
        <dbReference type="EMBL" id="PAU48178.1"/>
    </source>
</evidence>
<dbReference type="InterPro" id="IPR006311">
    <property type="entry name" value="TAT_signal"/>
</dbReference>
<dbReference type="AlphaFoldDB" id="A0A2A2D6R4"/>
<feature type="chain" id="PRO_5012268402" description="Amidohydrolase" evidence="1">
    <location>
        <begin position="31"/>
        <end position="69"/>
    </location>
</feature>
<dbReference type="PROSITE" id="PS51318">
    <property type="entry name" value="TAT"/>
    <property type="match status" value="1"/>
</dbReference>
<dbReference type="Proteomes" id="UP000218944">
    <property type="component" value="Unassembled WGS sequence"/>
</dbReference>
<protein>
    <recommendedName>
        <fullName evidence="4">Amidohydrolase</fullName>
    </recommendedName>
</protein>
<reference evidence="2 3" key="1">
    <citation type="submission" date="2017-08" db="EMBL/GenBank/DDBJ databases">
        <title>Genome sequence of Streptomyces albireticuli NRRL B-1670.</title>
        <authorList>
            <person name="Graham D.E."/>
            <person name="Mahan K.M."/>
            <person name="Klingeman D.M."/>
            <person name="Hettich R.L."/>
            <person name="Parry R.J."/>
            <person name="Spain J.C."/>
        </authorList>
    </citation>
    <scope>NUCLEOTIDE SEQUENCE [LARGE SCALE GENOMIC DNA]</scope>
    <source>
        <strain evidence="2 3">NRRL B-1670</strain>
    </source>
</reference>
<gene>
    <name evidence="2" type="ORF">CK936_14755</name>
</gene>
<feature type="signal peptide" evidence="1">
    <location>
        <begin position="1"/>
        <end position="30"/>
    </location>
</feature>
<proteinExistence type="predicted"/>
<accession>A0A2A2D6R4</accession>
<comment type="caution">
    <text evidence="2">The sequence shown here is derived from an EMBL/GenBank/DDBJ whole genome shotgun (WGS) entry which is preliminary data.</text>
</comment>
<organism evidence="2 3">
    <name type="scientific">Streptomyces albireticuli</name>
    <dbReference type="NCBI Taxonomy" id="1940"/>
    <lineage>
        <taxon>Bacteria</taxon>
        <taxon>Bacillati</taxon>
        <taxon>Actinomycetota</taxon>
        <taxon>Actinomycetes</taxon>
        <taxon>Kitasatosporales</taxon>
        <taxon>Streptomycetaceae</taxon>
        <taxon>Streptomyces</taxon>
    </lineage>
</organism>
<name>A0A2A2D6R4_9ACTN</name>
<evidence type="ECO:0000313" key="3">
    <source>
        <dbReference type="Proteomes" id="UP000218944"/>
    </source>
</evidence>
<keyword evidence="1" id="KW-0732">Signal</keyword>